<dbReference type="WBParaSite" id="GPUH_0002207201-mRNA-1">
    <property type="protein sequence ID" value="GPUH_0002207201-mRNA-1"/>
    <property type="gene ID" value="GPUH_0002207201"/>
</dbReference>
<gene>
    <name evidence="1" type="ORF">GPUH_LOCUS22045</name>
</gene>
<reference evidence="3" key="1">
    <citation type="submission" date="2016-06" db="UniProtKB">
        <authorList>
            <consortium name="WormBaseParasite"/>
        </authorList>
    </citation>
    <scope>IDENTIFICATION</scope>
</reference>
<dbReference type="AlphaFoldDB" id="A0A183EM54"/>
<evidence type="ECO:0000313" key="2">
    <source>
        <dbReference type="Proteomes" id="UP000271098"/>
    </source>
</evidence>
<sequence length="267" mass="30434">MLTWISLTFGQRTNTRHSRLTAIALWRVAHSTAVILSGHSTNDTMLKFIELRRKLLEEDVERRSGADCESLHRSTINEKRRAYRKCGRDTEERMPNPVKQIVNTDMHREACAVMLSSDYTGSRNYCQHGPGYRLGRTIDMRMRLGADYGNSMKKIGQSEEQIEMLVSISILNLSFNYYSIRELGTVFTSAMLISPFLCDFSDCIAYLLAYSSHVNAVCLTDYASWFVFHPVPLFPILEVHNTDLLGIAYNHRCSGLYQADVWKSGPG</sequence>
<name>A0A183EM54_9BILA</name>
<reference evidence="1 2" key="2">
    <citation type="submission" date="2018-11" db="EMBL/GenBank/DDBJ databases">
        <authorList>
            <consortium name="Pathogen Informatics"/>
        </authorList>
    </citation>
    <scope>NUCLEOTIDE SEQUENCE [LARGE SCALE GENOMIC DNA]</scope>
</reference>
<protein>
    <submittedName>
        <fullName evidence="1 3">Uncharacterized protein</fullName>
    </submittedName>
</protein>
<evidence type="ECO:0000313" key="1">
    <source>
        <dbReference type="EMBL" id="VDN39370.1"/>
    </source>
</evidence>
<evidence type="ECO:0000313" key="3">
    <source>
        <dbReference type="WBParaSite" id="GPUH_0002207201-mRNA-1"/>
    </source>
</evidence>
<organism evidence="3">
    <name type="scientific">Gongylonema pulchrum</name>
    <dbReference type="NCBI Taxonomy" id="637853"/>
    <lineage>
        <taxon>Eukaryota</taxon>
        <taxon>Metazoa</taxon>
        <taxon>Ecdysozoa</taxon>
        <taxon>Nematoda</taxon>
        <taxon>Chromadorea</taxon>
        <taxon>Rhabditida</taxon>
        <taxon>Spirurina</taxon>
        <taxon>Spiruromorpha</taxon>
        <taxon>Spiruroidea</taxon>
        <taxon>Gongylonematidae</taxon>
        <taxon>Gongylonema</taxon>
    </lineage>
</organism>
<dbReference type="Proteomes" id="UP000271098">
    <property type="component" value="Unassembled WGS sequence"/>
</dbReference>
<proteinExistence type="predicted"/>
<dbReference type="EMBL" id="UYRT01094096">
    <property type="protein sequence ID" value="VDN39370.1"/>
    <property type="molecule type" value="Genomic_DNA"/>
</dbReference>
<accession>A0A183EM54</accession>
<keyword evidence="2" id="KW-1185">Reference proteome</keyword>